<evidence type="ECO:0000256" key="3">
    <source>
        <dbReference type="ARBA" id="ARBA00022989"/>
    </source>
</evidence>
<accession>A0A7L7L717</accession>
<proteinExistence type="predicted"/>
<feature type="transmembrane region" description="Helical" evidence="5">
    <location>
        <begin position="61"/>
        <end position="82"/>
    </location>
</feature>
<keyword evidence="7" id="KW-1185">Reference proteome</keyword>
<keyword evidence="3 5" id="KW-1133">Transmembrane helix</keyword>
<evidence type="ECO:0000313" key="7">
    <source>
        <dbReference type="Proteomes" id="UP000514509"/>
    </source>
</evidence>
<evidence type="ECO:0000256" key="5">
    <source>
        <dbReference type="SAM" id="Phobius"/>
    </source>
</evidence>
<evidence type="ECO:0000256" key="2">
    <source>
        <dbReference type="ARBA" id="ARBA00022692"/>
    </source>
</evidence>
<protein>
    <submittedName>
        <fullName evidence="6">DoxX family membrane protein</fullName>
    </submittedName>
</protein>
<keyword evidence="2 5" id="KW-0812">Transmembrane</keyword>
<sequence length="171" mass="19379">MEITQKIENWASTHYPAWFDFVRMGLGVFLFVKGFIVLSQIESVQIFISNINALNGTSLNWNAQVLIQFIAYMHIIGGLFIALGFLTRIAIFFQIPILLGAVLFTMPGIRMASDNNMAQGGINFVWSEIQLNTTTAEWWTALFTLILLISCFIIGSGPWSVDKYLEHYEET</sequence>
<comment type="subcellular location">
    <subcellularLocation>
        <location evidence="1">Membrane</location>
        <topology evidence="1">Multi-pass membrane protein</topology>
    </subcellularLocation>
</comment>
<reference evidence="6 7" key="2">
    <citation type="submission" date="2020-08" db="EMBL/GenBank/DDBJ databases">
        <title>Adhaeribacter dokdonensis sp. nov., isolated from the rhizosphere of Elymus tsukushiensis, a plant native to the Dokdo Islands, Republic of Korea.</title>
        <authorList>
            <person name="Ghim S.Y."/>
        </authorList>
    </citation>
    <scope>NUCLEOTIDE SEQUENCE [LARGE SCALE GENOMIC DNA]</scope>
    <source>
        <strain evidence="6 7">KUDC8001</strain>
    </source>
</reference>
<dbReference type="KEGG" id="add:HUW48_11065"/>
<dbReference type="Proteomes" id="UP000514509">
    <property type="component" value="Chromosome"/>
</dbReference>
<feature type="transmembrane region" description="Helical" evidence="5">
    <location>
        <begin position="21"/>
        <end position="41"/>
    </location>
</feature>
<feature type="transmembrane region" description="Helical" evidence="5">
    <location>
        <begin position="138"/>
        <end position="161"/>
    </location>
</feature>
<evidence type="ECO:0000313" key="6">
    <source>
        <dbReference type="EMBL" id="QMU28544.1"/>
    </source>
</evidence>
<evidence type="ECO:0000256" key="4">
    <source>
        <dbReference type="ARBA" id="ARBA00023136"/>
    </source>
</evidence>
<dbReference type="InterPro" id="IPR032808">
    <property type="entry name" value="DoxX"/>
</dbReference>
<dbReference type="Pfam" id="PF07681">
    <property type="entry name" value="DoxX"/>
    <property type="match status" value="1"/>
</dbReference>
<dbReference type="EMBL" id="CP055153">
    <property type="protein sequence ID" value="QMU28544.1"/>
    <property type="molecule type" value="Genomic_DNA"/>
</dbReference>
<feature type="transmembrane region" description="Helical" evidence="5">
    <location>
        <begin position="89"/>
        <end position="109"/>
    </location>
</feature>
<dbReference type="GO" id="GO:0016020">
    <property type="term" value="C:membrane"/>
    <property type="evidence" value="ECO:0007669"/>
    <property type="project" value="UniProtKB-SubCell"/>
</dbReference>
<gene>
    <name evidence="6" type="ORF">HUW48_11065</name>
</gene>
<name>A0A7L7L717_9BACT</name>
<reference evidence="6 7" key="1">
    <citation type="submission" date="2020-06" db="EMBL/GenBank/DDBJ databases">
        <authorList>
            <person name="Hwang Y.J."/>
        </authorList>
    </citation>
    <scope>NUCLEOTIDE SEQUENCE [LARGE SCALE GENOMIC DNA]</scope>
    <source>
        <strain evidence="6 7">KUDC8001</strain>
    </source>
</reference>
<organism evidence="6 7">
    <name type="scientific">Adhaeribacter radiodurans</name>
    <dbReference type="NCBI Taxonomy" id="2745197"/>
    <lineage>
        <taxon>Bacteria</taxon>
        <taxon>Pseudomonadati</taxon>
        <taxon>Bacteroidota</taxon>
        <taxon>Cytophagia</taxon>
        <taxon>Cytophagales</taxon>
        <taxon>Hymenobacteraceae</taxon>
        <taxon>Adhaeribacter</taxon>
    </lineage>
</organism>
<dbReference type="RefSeq" id="WP_182415727.1">
    <property type="nucleotide sequence ID" value="NZ_CP055153.1"/>
</dbReference>
<keyword evidence="4 5" id="KW-0472">Membrane</keyword>
<dbReference type="AlphaFoldDB" id="A0A7L7L717"/>
<evidence type="ECO:0000256" key="1">
    <source>
        <dbReference type="ARBA" id="ARBA00004141"/>
    </source>
</evidence>